<dbReference type="GO" id="GO:0035973">
    <property type="term" value="P:aggrephagy"/>
    <property type="evidence" value="ECO:0007669"/>
    <property type="project" value="TreeGrafter"/>
</dbReference>
<evidence type="ECO:0000313" key="12">
    <source>
        <dbReference type="Proteomes" id="UP000435112"/>
    </source>
</evidence>
<dbReference type="PANTHER" id="PTHR15090:SF0">
    <property type="entry name" value="SEQUESTOSOME-1"/>
    <property type="match status" value="1"/>
</dbReference>
<evidence type="ECO:0000256" key="3">
    <source>
        <dbReference type="ARBA" id="ARBA00022833"/>
    </source>
</evidence>
<feature type="region of interest" description="Disordered" evidence="5">
    <location>
        <begin position="74"/>
        <end position="113"/>
    </location>
</feature>
<dbReference type="OrthoDB" id="2122982at2759"/>
<dbReference type="GO" id="GO:0005080">
    <property type="term" value="F:protein kinase C binding"/>
    <property type="evidence" value="ECO:0007669"/>
    <property type="project" value="TreeGrafter"/>
</dbReference>
<evidence type="ECO:0000256" key="4">
    <source>
        <dbReference type="SAM" id="Coils"/>
    </source>
</evidence>
<evidence type="ECO:0000256" key="1">
    <source>
        <dbReference type="ARBA" id="ARBA00022723"/>
    </source>
</evidence>
<evidence type="ECO:0000313" key="8">
    <source>
        <dbReference type="EMBL" id="KAE9052769.1"/>
    </source>
</evidence>
<dbReference type="SMART" id="SM00291">
    <property type="entry name" value="ZnF_ZZ"/>
    <property type="match status" value="1"/>
</dbReference>
<dbReference type="Proteomes" id="UP000434957">
    <property type="component" value="Unassembled WGS sequence"/>
</dbReference>
<dbReference type="PANTHER" id="PTHR15090">
    <property type="entry name" value="SEQUESTOSOME 1-RELATED"/>
    <property type="match status" value="1"/>
</dbReference>
<keyword evidence="3" id="KW-0862">Zinc</keyword>
<dbReference type="InterPro" id="IPR052260">
    <property type="entry name" value="Autophagy_Rcpt_SigReg"/>
</dbReference>
<comment type="caution">
    <text evidence="8">The sequence shown here is derived from an EMBL/GenBank/DDBJ whole genome shotgun (WGS) entry which is preliminary data.</text>
</comment>
<protein>
    <recommendedName>
        <fullName evidence="6">ZZ-type domain-containing protein</fullName>
    </recommendedName>
</protein>
<feature type="compositionally biased region" description="Low complexity" evidence="5">
    <location>
        <begin position="413"/>
        <end position="435"/>
    </location>
</feature>
<dbReference type="Proteomes" id="UP000435112">
    <property type="component" value="Unassembled WGS sequence"/>
</dbReference>
<evidence type="ECO:0000256" key="5">
    <source>
        <dbReference type="SAM" id="MobiDB-lite"/>
    </source>
</evidence>
<dbReference type="GO" id="GO:0007032">
    <property type="term" value="P:endosome organization"/>
    <property type="evidence" value="ECO:0007669"/>
    <property type="project" value="TreeGrafter"/>
</dbReference>
<dbReference type="Gene3D" id="3.30.60.90">
    <property type="match status" value="1"/>
</dbReference>
<feature type="compositionally biased region" description="Gly residues" evidence="5">
    <location>
        <begin position="80"/>
        <end position="92"/>
    </location>
</feature>
<evidence type="ECO:0000313" key="11">
    <source>
        <dbReference type="Proteomes" id="UP000434957"/>
    </source>
</evidence>
<proteinExistence type="predicted"/>
<dbReference type="GO" id="GO:0044753">
    <property type="term" value="C:amphisome"/>
    <property type="evidence" value="ECO:0007669"/>
    <property type="project" value="TreeGrafter"/>
</dbReference>
<keyword evidence="2" id="KW-0863">Zinc-finger</keyword>
<evidence type="ECO:0000313" key="10">
    <source>
        <dbReference type="Proteomes" id="UP000429607"/>
    </source>
</evidence>
<feature type="coiled-coil region" evidence="4">
    <location>
        <begin position="4"/>
        <end position="66"/>
    </location>
</feature>
<reference evidence="10 12" key="1">
    <citation type="submission" date="2018-09" db="EMBL/GenBank/DDBJ databases">
        <title>Genomic investigation of the strawberry pathogen Phytophthora fragariae indicates pathogenicity is determined by transcriptional variation in three key races.</title>
        <authorList>
            <person name="Adams T.M."/>
            <person name="Armitage A.D."/>
            <person name="Sobczyk M.K."/>
            <person name="Bates H.J."/>
            <person name="Dunwell J.M."/>
            <person name="Nellist C.F."/>
            <person name="Harrison R.J."/>
        </authorList>
    </citation>
    <scope>NUCLEOTIDE SEQUENCE [LARGE SCALE GENOMIC DNA]</scope>
    <source>
        <strain evidence="8 10">SCRP249</strain>
        <strain evidence="7 12">SCRP324</strain>
        <strain evidence="9 11">SCRP333</strain>
    </source>
</reference>
<evidence type="ECO:0000256" key="2">
    <source>
        <dbReference type="ARBA" id="ARBA00022771"/>
    </source>
</evidence>
<dbReference type="EMBL" id="QXFT01000006">
    <property type="protein sequence ID" value="KAE9360309.1"/>
    <property type="molecule type" value="Genomic_DNA"/>
</dbReference>
<dbReference type="CDD" id="cd02249">
    <property type="entry name" value="ZZ"/>
    <property type="match status" value="1"/>
</dbReference>
<feature type="domain" description="ZZ-type" evidence="6">
    <location>
        <begin position="441"/>
        <end position="491"/>
    </location>
</feature>
<evidence type="ECO:0000259" key="6">
    <source>
        <dbReference type="SMART" id="SM00291"/>
    </source>
</evidence>
<dbReference type="GO" id="GO:0070530">
    <property type="term" value="F:K63-linked polyubiquitin modification-dependent protein binding"/>
    <property type="evidence" value="ECO:0007669"/>
    <property type="project" value="TreeGrafter"/>
</dbReference>
<dbReference type="AlphaFoldDB" id="A0A6A3P3T9"/>
<dbReference type="InterPro" id="IPR000433">
    <property type="entry name" value="Znf_ZZ"/>
</dbReference>
<organism evidence="8 10">
    <name type="scientific">Phytophthora rubi</name>
    <dbReference type="NCBI Taxonomy" id="129364"/>
    <lineage>
        <taxon>Eukaryota</taxon>
        <taxon>Sar</taxon>
        <taxon>Stramenopiles</taxon>
        <taxon>Oomycota</taxon>
        <taxon>Peronosporomycetes</taxon>
        <taxon>Peronosporales</taxon>
        <taxon>Peronosporaceae</taxon>
        <taxon>Phytophthora</taxon>
    </lineage>
</organism>
<dbReference type="Proteomes" id="UP000429607">
    <property type="component" value="Unassembled WGS sequence"/>
</dbReference>
<evidence type="ECO:0000313" key="7">
    <source>
        <dbReference type="EMBL" id="KAE9048368.1"/>
    </source>
</evidence>
<dbReference type="InterPro" id="IPR043145">
    <property type="entry name" value="Znf_ZZ_sf"/>
</dbReference>
<dbReference type="GO" id="GO:0008270">
    <property type="term" value="F:zinc ion binding"/>
    <property type="evidence" value="ECO:0007669"/>
    <property type="project" value="UniProtKB-KW"/>
</dbReference>
<dbReference type="GO" id="GO:0016235">
    <property type="term" value="C:aggresome"/>
    <property type="evidence" value="ECO:0007669"/>
    <property type="project" value="TreeGrafter"/>
</dbReference>
<dbReference type="SUPFAM" id="SSF57850">
    <property type="entry name" value="RING/U-box"/>
    <property type="match status" value="1"/>
</dbReference>
<keyword evidence="1" id="KW-0479">Metal-binding</keyword>
<name>A0A6A3P3T9_9STRA</name>
<sequence length="642" mass="69420">MLAAATLQHNLAALQAQLATLQQENSALTRDLCLKENYIQLKDQQFRVMQRRLEELEGAVAQWKDRWLQQVNAQQASTSGGSGTEYAVGGGQPADKQEDAKWTPWKSKPGTSNRAKALAQATAKLEKFSQVDRNKLQPLLTAIEQSDGSGGVDNLVFADVSEELSRILLLYLLPALLDAADGSQHLQCFSRTYRKQTMDFRVCTRKTADTTAVAAAEGDEVALTASAAAADKQPPPAPSILRSSSGDTSCETFTPLVQASPETEETEAPHLFDCVELERRGATRTSVPHGPRELHATKAMFVSRPLSNSAAARTANSQLDKLGEKPVEKASRRYTLTPKRTAPTFAVETTRTHTMTMGALPSPAQSPSSMGVLPLGSDGEVIPMPPREKESKDGKIKKIVGSVFDRLSRHKSQQSLVSNSTTSSSASPLSVPAGSTEVVGDDDESICDGCGRGPLVGVKWVCRTCRLLAGEEYELCEKCYGQGIHGKEHEDALFARVEAIVVRKCPRLASETELLHLLRVGICKANLKKFSFCLTWIADLLQCNRTTDLRARALEIAHIPPTVRSEFARLLRELLTRYRPDIELKTEWEPAAGAQHGIGPGTPGICGEGAPDELDTLRIWVKDAPLAASATGGPNTGPPALG</sequence>
<dbReference type="Pfam" id="PF00569">
    <property type="entry name" value="ZZ"/>
    <property type="match status" value="1"/>
</dbReference>
<dbReference type="GO" id="GO:0000423">
    <property type="term" value="P:mitophagy"/>
    <property type="evidence" value="ECO:0007669"/>
    <property type="project" value="TreeGrafter"/>
</dbReference>
<keyword evidence="11" id="KW-1185">Reference proteome</keyword>
<dbReference type="EMBL" id="QXFU01000011">
    <property type="protein sequence ID" value="KAE9048368.1"/>
    <property type="molecule type" value="Genomic_DNA"/>
</dbReference>
<accession>A0A6A3P3T9</accession>
<keyword evidence="4" id="KW-0175">Coiled coil</keyword>
<dbReference type="EMBL" id="QXFV01000004">
    <property type="protein sequence ID" value="KAE9052769.1"/>
    <property type="molecule type" value="Genomic_DNA"/>
</dbReference>
<feature type="region of interest" description="Disordered" evidence="5">
    <location>
        <begin position="227"/>
        <end position="248"/>
    </location>
</feature>
<gene>
    <name evidence="8" type="ORF">PR001_g184</name>
    <name evidence="7" type="ORF">PR002_g504</name>
    <name evidence="9" type="ORF">PR003_g283</name>
</gene>
<feature type="region of interest" description="Disordered" evidence="5">
    <location>
        <begin position="410"/>
        <end position="435"/>
    </location>
</feature>
<evidence type="ECO:0000313" key="9">
    <source>
        <dbReference type="EMBL" id="KAE9360309.1"/>
    </source>
</evidence>